<dbReference type="EMBL" id="JAGINP010000045">
    <property type="protein sequence ID" value="MBP2297203.1"/>
    <property type="molecule type" value="Genomic_DNA"/>
</dbReference>
<evidence type="ECO:0000256" key="5">
    <source>
        <dbReference type="ARBA" id="ARBA00025933"/>
    </source>
</evidence>
<sequence>MTILSQTDPLAATVRIASSGLQAQGTRLRVIAENIANADSTAATAGGDPYRRKTISFDTAMDRASGSEVVKVKQIGRDRSDFQLVFDPSHPAADDKGYVKRPNVQPLIEMMDMREASRSFEASVNVIEQSRSMMGRMIDLLRG</sequence>
<comment type="subcellular location">
    <subcellularLocation>
        <location evidence="1 6">Bacterial flagellum basal body</location>
    </subcellularLocation>
</comment>
<evidence type="ECO:0000256" key="1">
    <source>
        <dbReference type="ARBA" id="ARBA00004117"/>
    </source>
</evidence>
<dbReference type="Pfam" id="PF06429">
    <property type="entry name" value="Flg_bbr_C"/>
    <property type="match status" value="1"/>
</dbReference>
<evidence type="ECO:0000259" key="7">
    <source>
        <dbReference type="Pfam" id="PF00460"/>
    </source>
</evidence>
<dbReference type="PANTHER" id="PTHR30435:SF2">
    <property type="entry name" value="FLAGELLAR BASAL-BODY ROD PROTEIN FLGC"/>
    <property type="match status" value="1"/>
</dbReference>
<comment type="caution">
    <text evidence="9">The sequence shown here is derived from an EMBL/GenBank/DDBJ whole genome shotgun (WGS) entry which is preliminary data.</text>
</comment>
<dbReference type="RefSeq" id="WP_209773769.1">
    <property type="nucleotide sequence ID" value="NZ_JAGINP010000045.1"/>
</dbReference>
<protein>
    <recommendedName>
        <fullName evidence="3 6">Flagellar basal-body rod protein FlgC</fullName>
    </recommendedName>
</protein>
<dbReference type="Pfam" id="PF00460">
    <property type="entry name" value="Flg_bb_rod"/>
    <property type="match status" value="1"/>
</dbReference>
<dbReference type="InterPro" id="IPR006299">
    <property type="entry name" value="FlgC"/>
</dbReference>
<keyword evidence="9" id="KW-0966">Cell projection</keyword>
<evidence type="ECO:0000313" key="10">
    <source>
        <dbReference type="Proteomes" id="UP000781958"/>
    </source>
</evidence>
<evidence type="ECO:0000256" key="6">
    <source>
        <dbReference type="RuleBase" id="RU362062"/>
    </source>
</evidence>
<dbReference type="InterPro" id="IPR001444">
    <property type="entry name" value="Flag_bb_rod_N"/>
</dbReference>
<evidence type="ECO:0000256" key="4">
    <source>
        <dbReference type="ARBA" id="ARBA00023143"/>
    </source>
</evidence>
<evidence type="ECO:0000256" key="3">
    <source>
        <dbReference type="ARBA" id="ARBA00017941"/>
    </source>
</evidence>
<dbReference type="Proteomes" id="UP000781958">
    <property type="component" value="Unassembled WGS sequence"/>
</dbReference>
<name>A0ABS4SYL4_9PROT</name>
<dbReference type="PROSITE" id="PS00588">
    <property type="entry name" value="FLAGELLA_BB_ROD"/>
    <property type="match status" value="1"/>
</dbReference>
<gene>
    <name evidence="9" type="ORF">J2851_007022</name>
</gene>
<dbReference type="InterPro" id="IPR010930">
    <property type="entry name" value="Flg_bb/hook_C_dom"/>
</dbReference>
<feature type="domain" description="Flagellar basal-body/hook protein C-terminal" evidence="8">
    <location>
        <begin position="97"/>
        <end position="140"/>
    </location>
</feature>
<evidence type="ECO:0000256" key="2">
    <source>
        <dbReference type="ARBA" id="ARBA00009677"/>
    </source>
</evidence>
<keyword evidence="9" id="KW-0282">Flagellum</keyword>
<dbReference type="InterPro" id="IPR019776">
    <property type="entry name" value="Flagellar_basal_body_rod_CS"/>
</dbReference>
<reference evidence="9 10" key="1">
    <citation type="submission" date="2021-03" db="EMBL/GenBank/DDBJ databases">
        <title>Genomic Encyclopedia of Type Strains, Phase III (KMG-III): the genomes of soil and plant-associated and newly described type strains.</title>
        <authorList>
            <person name="Whitman W."/>
        </authorList>
    </citation>
    <scope>NUCLEOTIDE SEQUENCE [LARGE SCALE GENOMIC DNA]</scope>
    <source>
        <strain evidence="9 10">IMMIB AFH-6</strain>
    </source>
</reference>
<evidence type="ECO:0000259" key="8">
    <source>
        <dbReference type="Pfam" id="PF06429"/>
    </source>
</evidence>
<organism evidence="9 10">
    <name type="scientific">Azospirillum rugosum</name>
    <dbReference type="NCBI Taxonomy" id="416170"/>
    <lineage>
        <taxon>Bacteria</taxon>
        <taxon>Pseudomonadati</taxon>
        <taxon>Pseudomonadota</taxon>
        <taxon>Alphaproteobacteria</taxon>
        <taxon>Rhodospirillales</taxon>
        <taxon>Azospirillaceae</taxon>
        <taxon>Azospirillum</taxon>
    </lineage>
</organism>
<feature type="domain" description="Flagellar basal body rod protein N-terminal" evidence="7">
    <location>
        <begin position="15"/>
        <end position="41"/>
    </location>
</feature>
<keyword evidence="4 6" id="KW-0975">Bacterial flagellum</keyword>
<dbReference type="NCBIfam" id="TIGR01395">
    <property type="entry name" value="FlgC"/>
    <property type="match status" value="1"/>
</dbReference>
<accession>A0ABS4SYL4</accession>
<comment type="similarity">
    <text evidence="2">Belongs to the flagella basal body rod proteins family.</text>
</comment>
<dbReference type="PANTHER" id="PTHR30435">
    <property type="entry name" value="FLAGELLAR PROTEIN"/>
    <property type="match status" value="1"/>
</dbReference>
<evidence type="ECO:0000313" key="9">
    <source>
        <dbReference type="EMBL" id="MBP2297203.1"/>
    </source>
</evidence>
<keyword evidence="10" id="KW-1185">Reference proteome</keyword>
<proteinExistence type="inferred from homology"/>
<comment type="subunit">
    <text evidence="5 6">The basal body constitutes a major portion of the flagellar organelle and consists of four rings (L,P,S, and M) mounted on a central rod. The rod consists of about 26 subunits of FlgG in the distal portion, and FlgB, FlgC and FlgF are thought to build up the proximal portion of the rod with about 6 subunits each.</text>
</comment>
<keyword evidence="9" id="KW-0969">Cilium</keyword>